<feature type="active site" description="Nucleophile" evidence="1">
    <location>
        <position position="10"/>
    </location>
</feature>
<dbReference type="SUPFAM" id="SSF52833">
    <property type="entry name" value="Thioredoxin-like"/>
    <property type="match status" value="1"/>
</dbReference>
<dbReference type="InterPro" id="IPR005243">
    <property type="entry name" value="THIRX-like_proc"/>
</dbReference>
<dbReference type="Gene3D" id="3.40.30.10">
    <property type="entry name" value="Glutaredoxin"/>
    <property type="match status" value="1"/>
</dbReference>
<dbReference type="InterPro" id="IPR036249">
    <property type="entry name" value="Thioredoxin-like_sf"/>
</dbReference>
<dbReference type="Proteomes" id="UP000006804">
    <property type="component" value="Chromosome"/>
</dbReference>
<dbReference type="AlphaFoldDB" id="F7YV26"/>
<evidence type="ECO:0000313" key="5">
    <source>
        <dbReference type="Proteomes" id="UP000006804"/>
    </source>
</evidence>
<dbReference type="OrthoDB" id="9800630at2"/>
<dbReference type="PIRSF" id="PIRSF037031">
    <property type="entry name" value="Redox_disulphide_2"/>
    <property type="match status" value="1"/>
</dbReference>
<gene>
    <name evidence="4" type="ORF">Theth_0211</name>
</gene>
<name>F7YV26_9THEM</name>
<evidence type="ECO:0000313" key="4">
    <source>
        <dbReference type="EMBL" id="AEH50312.1"/>
    </source>
</evidence>
<dbReference type="NCBIfam" id="TIGR00412">
    <property type="entry name" value="redox_disulf_2"/>
    <property type="match status" value="1"/>
</dbReference>
<dbReference type="PANTHER" id="PTHR36450">
    <property type="entry name" value="THIOREDOXIN"/>
    <property type="match status" value="1"/>
</dbReference>
<evidence type="ECO:0000259" key="3">
    <source>
        <dbReference type="Pfam" id="PF13192"/>
    </source>
</evidence>
<sequence>MEIKILGKGCAKCKALEANVLEAIKELGVEAKIEKVTDVNKIAEYNVMMTPGLVINNKVKSFGKVATREEIKKFIQEEL</sequence>
<evidence type="ECO:0000256" key="1">
    <source>
        <dbReference type="PIRSR" id="PIRSR037031-50"/>
    </source>
</evidence>
<organism evidence="4 5">
    <name type="scientific">Pseudothermotoga thermarum DSM 5069</name>
    <dbReference type="NCBI Taxonomy" id="688269"/>
    <lineage>
        <taxon>Bacteria</taxon>
        <taxon>Thermotogati</taxon>
        <taxon>Thermotogota</taxon>
        <taxon>Thermotogae</taxon>
        <taxon>Thermotogales</taxon>
        <taxon>Thermotogaceae</taxon>
        <taxon>Pseudothermotoga</taxon>
    </lineage>
</organism>
<dbReference type="InterPro" id="IPR012336">
    <property type="entry name" value="Thioredoxin-like_fold"/>
</dbReference>
<keyword evidence="2" id="KW-1015">Disulfide bond</keyword>
<keyword evidence="2" id="KW-0676">Redox-active center</keyword>
<dbReference type="RefSeq" id="WP_013931535.1">
    <property type="nucleotide sequence ID" value="NC_015707.1"/>
</dbReference>
<feature type="disulfide bond" description="Redox-active" evidence="2">
    <location>
        <begin position="10"/>
        <end position="13"/>
    </location>
</feature>
<accession>F7YV26</accession>
<dbReference type="EMBL" id="CP002351">
    <property type="protein sequence ID" value="AEH50312.1"/>
    <property type="molecule type" value="Genomic_DNA"/>
</dbReference>
<keyword evidence="5" id="KW-1185">Reference proteome</keyword>
<feature type="active site" description="Nucleophile" evidence="1">
    <location>
        <position position="13"/>
    </location>
</feature>
<feature type="domain" description="Thioredoxin-like fold" evidence="3">
    <location>
        <begin position="1"/>
        <end position="76"/>
    </location>
</feature>
<dbReference type="eggNOG" id="COG0526">
    <property type="taxonomic scope" value="Bacteria"/>
</dbReference>
<dbReference type="PANTHER" id="PTHR36450:SF1">
    <property type="entry name" value="THIOREDOXIN"/>
    <property type="match status" value="1"/>
</dbReference>
<dbReference type="HOGENOM" id="CLU_090389_18_2_0"/>
<proteinExistence type="predicted"/>
<reference evidence="4 5" key="1">
    <citation type="submission" date="2010-11" db="EMBL/GenBank/DDBJ databases">
        <title>The complete genome of Thermotoga thermarum DSM 5069.</title>
        <authorList>
            <consortium name="US DOE Joint Genome Institute (JGI-PGF)"/>
            <person name="Lucas S."/>
            <person name="Copeland A."/>
            <person name="Lapidus A."/>
            <person name="Bruce D."/>
            <person name="Goodwin L."/>
            <person name="Pitluck S."/>
            <person name="Kyrpides N."/>
            <person name="Mavromatis K."/>
            <person name="Ivanova N."/>
            <person name="Zeytun A."/>
            <person name="Brettin T."/>
            <person name="Detter J.C."/>
            <person name="Tapia R."/>
            <person name="Han C."/>
            <person name="Land M."/>
            <person name="Hauser L."/>
            <person name="Markowitz V."/>
            <person name="Cheng J.-F."/>
            <person name="Hugenholtz P."/>
            <person name="Woyke T."/>
            <person name="Wu D."/>
            <person name="Spring S."/>
            <person name="Schroeder M."/>
            <person name="Brambilla E."/>
            <person name="Klenk H.-P."/>
            <person name="Eisen J.A."/>
        </authorList>
    </citation>
    <scope>NUCLEOTIDE SEQUENCE [LARGE SCALE GENOMIC DNA]</scope>
    <source>
        <strain evidence="4 5">DSM 5069</strain>
    </source>
</reference>
<evidence type="ECO:0000256" key="2">
    <source>
        <dbReference type="PIRSR" id="PIRSR037031-51"/>
    </source>
</evidence>
<dbReference type="Pfam" id="PF13192">
    <property type="entry name" value="Thioredoxin_3"/>
    <property type="match status" value="1"/>
</dbReference>
<dbReference type="KEGG" id="tta:Theth_0211"/>
<dbReference type="PATRIC" id="fig|688269.3.peg.216"/>
<dbReference type="STRING" id="688269.Theth_0211"/>
<protein>
    <submittedName>
        <fullName evidence="4">Redox-active disulfide protein 2</fullName>
    </submittedName>
</protein>